<sequence>MAAAAPLRFPIFQRPRPAAAQLQSVPMAHPASVRALGPAGRVSERRFGKDGGRGSSEVPDFPAATPRGRTASVGSDGEEQGSVEHTPSPLLDKIALRLFLGEPERECFN</sequence>
<dbReference type="EMBL" id="JANPWB010000011">
    <property type="protein sequence ID" value="KAJ1122220.1"/>
    <property type="molecule type" value="Genomic_DNA"/>
</dbReference>
<feature type="region of interest" description="Disordered" evidence="1">
    <location>
        <begin position="36"/>
        <end position="88"/>
    </location>
</feature>
<gene>
    <name evidence="2" type="ORF">NDU88_000723</name>
</gene>
<dbReference type="AlphaFoldDB" id="A0AAV7P1Q2"/>
<proteinExistence type="predicted"/>
<accession>A0AAV7P1Q2</accession>
<comment type="caution">
    <text evidence="2">The sequence shown here is derived from an EMBL/GenBank/DDBJ whole genome shotgun (WGS) entry which is preliminary data.</text>
</comment>
<keyword evidence="3" id="KW-1185">Reference proteome</keyword>
<reference evidence="2" key="1">
    <citation type="journal article" date="2022" name="bioRxiv">
        <title>Sequencing and chromosome-scale assembly of the giantPleurodeles waltlgenome.</title>
        <authorList>
            <person name="Brown T."/>
            <person name="Elewa A."/>
            <person name="Iarovenko S."/>
            <person name="Subramanian E."/>
            <person name="Araus A.J."/>
            <person name="Petzold A."/>
            <person name="Susuki M."/>
            <person name="Suzuki K.-i.T."/>
            <person name="Hayashi T."/>
            <person name="Toyoda A."/>
            <person name="Oliveira C."/>
            <person name="Osipova E."/>
            <person name="Leigh N.D."/>
            <person name="Simon A."/>
            <person name="Yun M.H."/>
        </authorList>
    </citation>
    <scope>NUCLEOTIDE SEQUENCE</scope>
    <source>
        <strain evidence="2">20211129_DDA</strain>
        <tissue evidence="2">Liver</tissue>
    </source>
</reference>
<evidence type="ECO:0000313" key="3">
    <source>
        <dbReference type="Proteomes" id="UP001066276"/>
    </source>
</evidence>
<feature type="compositionally biased region" description="Basic and acidic residues" evidence="1">
    <location>
        <begin position="42"/>
        <end position="52"/>
    </location>
</feature>
<dbReference type="Proteomes" id="UP001066276">
    <property type="component" value="Chromosome 7"/>
</dbReference>
<evidence type="ECO:0000313" key="2">
    <source>
        <dbReference type="EMBL" id="KAJ1122220.1"/>
    </source>
</evidence>
<organism evidence="2 3">
    <name type="scientific">Pleurodeles waltl</name>
    <name type="common">Iberian ribbed newt</name>
    <dbReference type="NCBI Taxonomy" id="8319"/>
    <lineage>
        <taxon>Eukaryota</taxon>
        <taxon>Metazoa</taxon>
        <taxon>Chordata</taxon>
        <taxon>Craniata</taxon>
        <taxon>Vertebrata</taxon>
        <taxon>Euteleostomi</taxon>
        <taxon>Amphibia</taxon>
        <taxon>Batrachia</taxon>
        <taxon>Caudata</taxon>
        <taxon>Salamandroidea</taxon>
        <taxon>Salamandridae</taxon>
        <taxon>Pleurodelinae</taxon>
        <taxon>Pleurodeles</taxon>
    </lineage>
</organism>
<name>A0AAV7P1Q2_PLEWA</name>
<evidence type="ECO:0000256" key="1">
    <source>
        <dbReference type="SAM" id="MobiDB-lite"/>
    </source>
</evidence>
<protein>
    <submittedName>
        <fullName evidence="2">Uncharacterized protein</fullName>
    </submittedName>
</protein>